<dbReference type="Pfam" id="PF16983">
    <property type="entry name" value="MFS_MOT1"/>
    <property type="match status" value="2"/>
</dbReference>
<feature type="transmembrane region" description="Helical" evidence="1">
    <location>
        <begin position="151"/>
        <end position="169"/>
    </location>
</feature>
<name>A0A537IN05_9BACT</name>
<dbReference type="Proteomes" id="UP000318834">
    <property type="component" value="Unassembled WGS sequence"/>
</dbReference>
<dbReference type="PANTHER" id="PTHR31970:SF9">
    <property type="entry name" value="MOLYBDATE TRANSPORTER 2"/>
    <property type="match status" value="1"/>
</dbReference>
<feature type="transmembrane region" description="Helical" evidence="1">
    <location>
        <begin position="176"/>
        <end position="196"/>
    </location>
</feature>
<gene>
    <name evidence="2" type="ORF">E6H05_10790</name>
</gene>
<feature type="transmembrane region" description="Helical" evidence="1">
    <location>
        <begin position="297"/>
        <end position="315"/>
    </location>
</feature>
<evidence type="ECO:0000313" key="2">
    <source>
        <dbReference type="EMBL" id="TMI72728.1"/>
    </source>
</evidence>
<dbReference type="InterPro" id="IPR031563">
    <property type="entry name" value="MOT1/MOT2"/>
</dbReference>
<organism evidence="2 3">
    <name type="scientific">Candidatus Segetimicrobium genomatis</name>
    <dbReference type="NCBI Taxonomy" id="2569760"/>
    <lineage>
        <taxon>Bacteria</taxon>
        <taxon>Bacillati</taxon>
        <taxon>Candidatus Sysuimicrobiota</taxon>
        <taxon>Candidatus Sysuimicrobiia</taxon>
        <taxon>Candidatus Sysuimicrobiales</taxon>
        <taxon>Candidatus Segetimicrobiaceae</taxon>
        <taxon>Candidatus Segetimicrobium</taxon>
    </lineage>
</organism>
<dbReference type="AlphaFoldDB" id="A0A537IN05"/>
<comment type="caution">
    <text evidence="2">The sequence shown here is derived from an EMBL/GenBank/DDBJ whole genome shotgun (WGS) entry which is preliminary data.</text>
</comment>
<reference evidence="2 3" key="1">
    <citation type="journal article" date="2019" name="Nat. Microbiol.">
        <title>Mediterranean grassland soil C-N compound turnover is dependent on rainfall and depth, and is mediated by genomically divergent microorganisms.</title>
        <authorList>
            <person name="Diamond S."/>
            <person name="Andeer P.F."/>
            <person name="Li Z."/>
            <person name="Crits-Christoph A."/>
            <person name="Burstein D."/>
            <person name="Anantharaman K."/>
            <person name="Lane K.R."/>
            <person name="Thomas B.C."/>
            <person name="Pan C."/>
            <person name="Northen T.R."/>
            <person name="Banfield J.F."/>
        </authorList>
    </citation>
    <scope>NUCLEOTIDE SEQUENCE [LARGE SCALE GENOMIC DNA]</scope>
    <source>
        <strain evidence="2">NP_8</strain>
    </source>
</reference>
<keyword evidence="1" id="KW-0472">Membrane</keyword>
<sequence length="392" mass="40898">MNHPIAPPLGAQDARPALRFDRNELSGAFGDIGTDFPLIVSMILIAKLDTAGVLIMFGLMQIFTGAFYRMPMPVQPLKAMAVLVITQKLSGRILYGGGLAIGIMMLALSTTGLIDWVAKAVPKSVVRGIQFGLGLQLASLALKDYVQAAGLPGYALAGASFVITLALLGNRKYPPALLVILLGVAYAVLFKLDIGALGRGVGFTLPHASVPNIPDILTGLVVLALPQLPLSLGNSILATRQVTADLFPRRAISVRKISLTYALMNLINPFLGGVPTCHGSGGVVGHYTFGARTGGSVVIYGSLYLALGLFFSGAFGELVQLFPLPILGVILMFEGLMLMRLVGDMAASSADFAIVLVVGLSVIGLPYGYLVGLVVGTLLASLVGRGLTGLAR</sequence>
<feature type="transmembrane region" description="Helical" evidence="1">
    <location>
        <begin position="93"/>
        <end position="114"/>
    </location>
</feature>
<keyword evidence="1" id="KW-1133">Transmembrane helix</keyword>
<feature type="transmembrane region" description="Helical" evidence="1">
    <location>
        <begin position="216"/>
        <end position="237"/>
    </location>
</feature>
<keyword evidence="1" id="KW-0812">Transmembrane</keyword>
<feature type="transmembrane region" description="Helical" evidence="1">
    <location>
        <begin position="354"/>
        <end position="383"/>
    </location>
</feature>
<accession>A0A537IN05</accession>
<protein>
    <submittedName>
        <fullName evidence="2">Transporter</fullName>
    </submittedName>
</protein>
<dbReference type="EMBL" id="VBAP01000081">
    <property type="protein sequence ID" value="TMI72728.1"/>
    <property type="molecule type" value="Genomic_DNA"/>
</dbReference>
<evidence type="ECO:0000256" key="1">
    <source>
        <dbReference type="SAM" id="Phobius"/>
    </source>
</evidence>
<feature type="transmembrane region" description="Helical" evidence="1">
    <location>
        <begin position="321"/>
        <end position="342"/>
    </location>
</feature>
<dbReference type="GO" id="GO:0015098">
    <property type="term" value="F:molybdate ion transmembrane transporter activity"/>
    <property type="evidence" value="ECO:0007669"/>
    <property type="project" value="InterPro"/>
</dbReference>
<dbReference type="PANTHER" id="PTHR31970">
    <property type="match status" value="1"/>
</dbReference>
<evidence type="ECO:0000313" key="3">
    <source>
        <dbReference type="Proteomes" id="UP000318834"/>
    </source>
</evidence>
<proteinExistence type="predicted"/>